<dbReference type="EMBL" id="JBANQN010000004">
    <property type="protein sequence ID" value="KAK6790631.1"/>
    <property type="molecule type" value="Genomic_DNA"/>
</dbReference>
<dbReference type="PANTHER" id="PTHR34145:SF28">
    <property type="entry name" value="F-BOX DOMAIN-CONTAINING PROTEIN"/>
    <property type="match status" value="1"/>
</dbReference>
<keyword evidence="3" id="KW-1185">Reference proteome</keyword>
<dbReference type="Gene3D" id="3.80.10.10">
    <property type="entry name" value="Ribonuclease Inhibitor"/>
    <property type="match status" value="2"/>
</dbReference>
<dbReference type="InterPro" id="IPR055411">
    <property type="entry name" value="LRR_FXL15/At3g58940/PEG3-like"/>
</dbReference>
<evidence type="ECO:0000313" key="2">
    <source>
        <dbReference type="EMBL" id="KAK6790631.1"/>
    </source>
</evidence>
<gene>
    <name evidence="2" type="ORF">RDI58_009712</name>
</gene>
<sequence>MRHLTLHYCVVNPPPTFQAFSKLIRLQLLNVAISDKSLENLISRCPMLENMELDIADPLNYIEINAPKLRSLNFGSKLNSICFKNTPLLTDVSIIVANDVNHDSVNRGTCNLVEFFSSLPALKNLCLGHSIIKTLITGIIDRIPVKLPMPLVNLRQIYLFDICLSDLDEIRCLLCLIKSSPYLEEIIVIINQAINKEGGDDLPALELLEAQYDSGIKLNRLTKLRLIDVKGTKDIIAEIDIGMPFPQSQEEVQIGPDIAQAGDLPPVQTASPDLDQWLLFLSRKDIKELIIDIGEDDWFRAPSCVFFCPKLTHLVLVRCELNPPPNFKGFLCLKHLSLQQVIIPPHDIEILISSCPLLESLTLSYFDSLELTIRAPNLKYLNLEGEFKDISLENTPHLIGISVAMYMTDDIAEHFEQCSGCNFDKFLGGVPCLERLIGHIYFTKYLSIGNEQGNFPVTYQNLKFIELYQVSFEDMKELLVVLRLIVSSPNLEELQISSSSITTTTDIYDLEFWERDWPADCTFGKLKIVHMTDFSGLPHEIAFIKFLLGHSPVLEQMIVAPTIYVTDKVVKMLIDLLTFRRASPQATVKFIQEPL</sequence>
<name>A0AAN8YG29_SOLBU</name>
<dbReference type="InterPro" id="IPR006566">
    <property type="entry name" value="FBD"/>
</dbReference>
<dbReference type="InterPro" id="IPR032675">
    <property type="entry name" value="LRR_dom_sf"/>
</dbReference>
<reference evidence="2 3" key="1">
    <citation type="submission" date="2024-02" db="EMBL/GenBank/DDBJ databases">
        <title>de novo genome assembly of Solanum bulbocastanum strain 11H21.</title>
        <authorList>
            <person name="Hosaka A.J."/>
        </authorList>
    </citation>
    <scope>NUCLEOTIDE SEQUENCE [LARGE SCALE GENOMIC DNA]</scope>
    <source>
        <tissue evidence="2">Young leaves</tissue>
    </source>
</reference>
<dbReference type="AlphaFoldDB" id="A0AAN8YG29"/>
<evidence type="ECO:0000259" key="1">
    <source>
        <dbReference type="SMART" id="SM00579"/>
    </source>
</evidence>
<dbReference type="Proteomes" id="UP001371456">
    <property type="component" value="Unassembled WGS sequence"/>
</dbReference>
<dbReference type="Pfam" id="PF24758">
    <property type="entry name" value="LRR_At5g56370"/>
    <property type="match status" value="2"/>
</dbReference>
<evidence type="ECO:0000313" key="3">
    <source>
        <dbReference type="Proteomes" id="UP001371456"/>
    </source>
</evidence>
<accession>A0AAN8YG29</accession>
<comment type="caution">
    <text evidence="2">The sequence shown here is derived from an EMBL/GenBank/DDBJ whole genome shotgun (WGS) entry which is preliminary data.</text>
</comment>
<dbReference type="Pfam" id="PF08387">
    <property type="entry name" value="FBD"/>
    <property type="match status" value="1"/>
</dbReference>
<protein>
    <recommendedName>
        <fullName evidence="1">FBD domain-containing protein</fullName>
    </recommendedName>
</protein>
<dbReference type="PANTHER" id="PTHR34145">
    <property type="entry name" value="OS02G0105600 PROTEIN"/>
    <property type="match status" value="1"/>
</dbReference>
<feature type="domain" description="FBD" evidence="1">
    <location>
        <begin position="520"/>
        <end position="591"/>
    </location>
</feature>
<dbReference type="InterPro" id="IPR053772">
    <property type="entry name" value="At1g61320/At1g61330-like"/>
</dbReference>
<dbReference type="SMART" id="SM00579">
    <property type="entry name" value="FBD"/>
    <property type="match status" value="1"/>
</dbReference>
<organism evidence="2 3">
    <name type="scientific">Solanum bulbocastanum</name>
    <name type="common">Wild potato</name>
    <dbReference type="NCBI Taxonomy" id="147425"/>
    <lineage>
        <taxon>Eukaryota</taxon>
        <taxon>Viridiplantae</taxon>
        <taxon>Streptophyta</taxon>
        <taxon>Embryophyta</taxon>
        <taxon>Tracheophyta</taxon>
        <taxon>Spermatophyta</taxon>
        <taxon>Magnoliopsida</taxon>
        <taxon>eudicotyledons</taxon>
        <taxon>Gunneridae</taxon>
        <taxon>Pentapetalae</taxon>
        <taxon>asterids</taxon>
        <taxon>lamiids</taxon>
        <taxon>Solanales</taxon>
        <taxon>Solanaceae</taxon>
        <taxon>Solanoideae</taxon>
        <taxon>Solaneae</taxon>
        <taxon>Solanum</taxon>
    </lineage>
</organism>
<dbReference type="SUPFAM" id="SSF52047">
    <property type="entry name" value="RNI-like"/>
    <property type="match status" value="2"/>
</dbReference>
<proteinExistence type="predicted"/>